<keyword evidence="2" id="KW-0808">Transferase</keyword>
<dbReference type="Pfam" id="PF13649">
    <property type="entry name" value="Methyltransf_25"/>
    <property type="match status" value="1"/>
</dbReference>
<reference evidence="2 3" key="1">
    <citation type="submission" date="2024-09" db="EMBL/GenBank/DDBJ databases">
        <authorList>
            <person name="Sun Q."/>
            <person name="Mori K."/>
        </authorList>
    </citation>
    <scope>NUCLEOTIDE SEQUENCE [LARGE SCALE GENOMIC DNA]</scope>
    <source>
        <strain evidence="2 3">KCTC 23076</strain>
    </source>
</reference>
<dbReference type="InterPro" id="IPR041698">
    <property type="entry name" value="Methyltransf_25"/>
</dbReference>
<keyword evidence="3" id="KW-1185">Reference proteome</keyword>
<accession>A0ABV6RNB8</accession>
<keyword evidence="2" id="KW-0489">Methyltransferase</keyword>
<protein>
    <submittedName>
        <fullName evidence="2">Class I SAM-dependent methyltransferase</fullName>
    </submittedName>
</protein>
<dbReference type="Proteomes" id="UP001589896">
    <property type="component" value="Unassembled WGS sequence"/>
</dbReference>
<dbReference type="SUPFAM" id="SSF53335">
    <property type="entry name" value="S-adenosyl-L-methionine-dependent methyltransferases"/>
    <property type="match status" value="1"/>
</dbReference>
<comment type="caution">
    <text evidence="2">The sequence shown here is derived from an EMBL/GenBank/DDBJ whole genome shotgun (WGS) entry which is preliminary data.</text>
</comment>
<dbReference type="Gene3D" id="3.40.50.150">
    <property type="entry name" value="Vaccinia Virus protein VP39"/>
    <property type="match status" value="1"/>
</dbReference>
<evidence type="ECO:0000313" key="3">
    <source>
        <dbReference type="Proteomes" id="UP001589896"/>
    </source>
</evidence>
<sequence length="171" mass="18342">MGSRGVPARIRWAVERLPVELLSSVLEIGCGSGAAAQLVCDLLDPGTLTALDRSETAIRRTAERNPDHLASGRLRLVTGELASLDADVGAFDLAFAVNVNLFWTRDPAAELAVLDHVIRPGGTLHLFYDAGPAGTADKVLSPIRLAFDGTPFEQTRAIMDDTGYAISFRRL</sequence>
<name>A0ABV6RNB8_9GAMM</name>
<proteinExistence type="predicted"/>
<dbReference type="GO" id="GO:0008168">
    <property type="term" value="F:methyltransferase activity"/>
    <property type="evidence" value="ECO:0007669"/>
    <property type="project" value="UniProtKB-KW"/>
</dbReference>
<dbReference type="CDD" id="cd02440">
    <property type="entry name" value="AdoMet_MTases"/>
    <property type="match status" value="1"/>
</dbReference>
<evidence type="ECO:0000259" key="1">
    <source>
        <dbReference type="Pfam" id="PF13649"/>
    </source>
</evidence>
<dbReference type="EMBL" id="JBHLTG010000002">
    <property type="protein sequence ID" value="MFC0678482.1"/>
    <property type="molecule type" value="Genomic_DNA"/>
</dbReference>
<evidence type="ECO:0000313" key="2">
    <source>
        <dbReference type="EMBL" id="MFC0678482.1"/>
    </source>
</evidence>
<organism evidence="2 3">
    <name type="scientific">Lysobacter korlensis</name>
    <dbReference type="NCBI Taxonomy" id="553636"/>
    <lineage>
        <taxon>Bacteria</taxon>
        <taxon>Pseudomonadati</taxon>
        <taxon>Pseudomonadota</taxon>
        <taxon>Gammaproteobacteria</taxon>
        <taxon>Lysobacterales</taxon>
        <taxon>Lysobacteraceae</taxon>
        <taxon>Lysobacter</taxon>
    </lineage>
</organism>
<dbReference type="GO" id="GO:0032259">
    <property type="term" value="P:methylation"/>
    <property type="evidence" value="ECO:0007669"/>
    <property type="project" value="UniProtKB-KW"/>
</dbReference>
<feature type="domain" description="Methyltransferase" evidence="1">
    <location>
        <begin position="25"/>
        <end position="122"/>
    </location>
</feature>
<gene>
    <name evidence="2" type="ORF">ACFFGH_11595</name>
</gene>
<dbReference type="InterPro" id="IPR029063">
    <property type="entry name" value="SAM-dependent_MTases_sf"/>
</dbReference>
<dbReference type="RefSeq" id="WP_386668378.1">
    <property type="nucleotide sequence ID" value="NZ_JBHLTG010000002.1"/>
</dbReference>